<proteinExistence type="predicted"/>
<dbReference type="EMBL" id="JAPCIO010000005">
    <property type="protein sequence ID" value="MCW1148250.1"/>
    <property type="molecule type" value="Genomic_DNA"/>
</dbReference>
<sequence length="212" mass="25166">MKFKDLKDKMIKKGEYFDSLNIKINDLGYVKKINNGKNETVILNFNEKKKYIITEKELTVDDLNFRNIYNRQLGADYSHNEIIELKQNDTIIKFNNAEIKANRITVKKKYSKEIYLISHDFLKLPVKRNILISEDNQIYDKEVENLIGSNLILKYTMTTTLSGYMIVDIELSKIEQKEIPISNFEIPKHIEDKELKKINKDSERFKFYKIIN</sequence>
<organism evidence="1 2">
    <name type="scientific">Flavobacterium lacisediminis</name>
    <dbReference type="NCBI Taxonomy" id="2989705"/>
    <lineage>
        <taxon>Bacteria</taxon>
        <taxon>Pseudomonadati</taxon>
        <taxon>Bacteroidota</taxon>
        <taxon>Flavobacteriia</taxon>
        <taxon>Flavobacteriales</taxon>
        <taxon>Flavobacteriaceae</taxon>
        <taxon>Flavobacterium</taxon>
    </lineage>
</organism>
<name>A0ABT3EJD9_9FLAO</name>
<accession>A0ABT3EJD9</accession>
<evidence type="ECO:0000313" key="2">
    <source>
        <dbReference type="Proteomes" id="UP001165677"/>
    </source>
</evidence>
<comment type="caution">
    <text evidence="1">The sequence shown here is derived from an EMBL/GenBank/DDBJ whole genome shotgun (WGS) entry which is preliminary data.</text>
</comment>
<keyword evidence="2" id="KW-1185">Reference proteome</keyword>
<evidence type="ECO:0000313" key="1">
    <source>
        <dbReference type="EMBL" id="MCW1148250.1"/>
    </source>
</evidence>
<dbReference type="Proteomes" id="UP001165677">
    <property type="component" value="Unassembled WGS sequence"/>
</dbReference>
<dbReference type="RefSeq" id="WP_264369022.1">
    <property type="nucleotide sequence ID" value="NZ_JAPCIO010000005.1"/>
</dbReference>
<reference evidence="1" key="1">
    <citation type="submission" date="2022-10" db="EMBL/GenBank/DDBJ databases">
        <title>Flavobacterium sp. nov., a bacterium isolated from lake sediment.</title>
        <authorList>
            <person name="Qu J.-H."/>
        </authorList>
    </citation>
    <scope>NUCLEOTIDE SEQUENCE</scope>
    <source>
        <strain evidence="1">TH16-21</strain>
    </source>
</reference>
<gene>
    <name evidence="1" type="ORF">OJ995_08465</name>
</gene>
<protein>
    <submittedName>
        <fullName evidence="1">Uncharacterized protein</fullName>
    </submittedName>
</protein>